<proteinExistence type="inferred from homology"/>
<dbReference type="InterPro" id="IPR001466">
    <property type="entry name" value="Beta-lactam-related"/>
</dbReference>
<evidence type="ECO:0000313" key="3">
    <source>
        <dbReference type="EMBL" id="KAJ4252022.1"/>
    </source>
</evidence>
<dbReference type="Pfam" id="PF00144">
    <property type="entry name" value="Beta-lactamase"/>
    <property type="match status" value="1"/>
</dbReference>
<dbReference type="EMBL" id="JAOQAZ010000027">
    <property type="protein sequence ID" value="KAJ4252022.1"/>
    <property type="molecule type" value="Genomic_DNA"/>
</dbReference>
<dbReference type="OrthoDB" id="5946976at2759"/>
<dbReference type="Gene3D" id="3.40.710.10">
    <property type="entry name" value="DD-peptidase/beta-lactamase superfamily"/>
    <property type="match status" value="1"/>
</dbReference>
<reference evidence="3" key="1">
    <citation type="submission" date="2022-09" db="EMBL/GenBank/DDBJ databases">
        <title>Fusarium specimens isolated from Avocado Roots.</title>
        <authorList>
            <person name="Stajich J."/>
            <person name="Roper C."/>
            <person name="Heimlech-Rivalta G."/>
        </authorList>
    </citation>
    <scope>NUCLEOTIDE SEQUENCE</scope>
    <source>
        <strain evidence="3">CF00136</strain>
    </source>
</reference>
<evidence type="ECO:0000256" key="1">
    <source>
        <dbReference type="ARBA" id="ARBA00038215"/>
    </source>
</evidence>
<name>A0A9W8RQ55_9HYPO</name>
<dbReference type="InterPro" id="IPR050491">
    <property type="entry name" value="AmpC-like"/>
</dbReference>
<dbReference type="PANTHER" id="PTHR46825:SF14">
    <property type="entry name" value="BETA-LACTAMASE-RELATED DOMAIN-CONTAINING PROTEIN"/>
    <property type="match status" value="1"/>
</dbReference>
<dbReference type="SUPFAM" id="SSF56601">
    <property type="entry name" value="beta-lactamase/transpeptidase-like"/>
    <property type="match status" value="1"/>
</dbReference>
<evidence type="ECO:0000313" key="4">
    <source>
        <dbReference type="Proteomes" id="UP001152049"/>
    </source>
</evidence>
<keyword evidence="4" id="KW-1185">Reference proteome</keyword>
<evidence type="ECO:0000259" key="2">
    <source>
        <dbReference type="Pfam" id="PF00144"/>
    </source>
</evidence>
<gene>
    <name evidence="3" type="ORF">NW762_011323</name>
</gene>
<feature type="domain" description="Beta-lactamase-related" evidence="2">
    <location>
        <begin position="27"/>
        <end position="378"/>
    </location>
</feature>
<comment type="caution">
    <text evidence="3">The sequence shown here is derived from an EMBL/GenBank/DDBJ whole genome shotgun (WGS) entry which is preliminary data.</text>
</comment>
<dbReference type="Proteomes" id="UP001152049">
    <property type="component" value="Unassembled WGS sequence"/>
</dbReference>
<dbReference type="InterPro" id="IPR012338">
    <property type="entry name" value="Beta-lactam/transpept-like"/>
</dbReference>
<protein>
    <recommendedName>
        <fullName evidence="2">Beta-lactamase-related domain-containing protein</fullName>
    </recommendedName>
</protein>
<comment type="similarity">
    <text evidence="1">Belongs to the peptidase S12 family.</text>
</comment>
<dbReference type="AlphaFoldDB" id="A0A9W8RQ55"/>
<accession>A0A9W8RQ55</accession>
<sequence length="557" mass="61926">MTLVEAQPVVSSLESTKECINRIRRLFGTPSVSCGVLHHGEVIFRHAEGLADIESGLAPDADTVYLIASCSKAFASATCAVLESKGKICWNTPISTYLDDFKTPSDPEVGRRATVQDLCSHSTGLAPVDHAVMGFHDEYYNRGKDQVKISSHLPVAYDFRSKWLYNNCMYGVIGELIAKVCDTSTGQAIKENIFRPLGMDRSCTSATEYVDKNVAKGYTVLQDGTPLDLGDPKLEDGDIQGAAGFVRSSVNDMLKWAKAVMEAEEEAKNGINSLKLPGIDFTRSSHRPMTIENGLGENSYGFGWFRHTLPSKWLSSIGPNFALLQDPPVIGRNSRPVLTLAHWGEFQGFLTSLYTFPETKSAIIVMANSSPSRGDPSDLIAQTLCQELFDMKPRVALEDYAHRASQMSDLIWPSLVEEWVTGRVQNTPVRPPSEYVGHFRNEGFMLDIEVYELRSKNRGQGENPELLGFTVNGIQRQSAKLRHYHYDVWTFLPDSRDDASRKGMELYMKLPLVLLSFLRDEMGKVYALEWDLQAGVCEGPAPGLETAVDSIRFDRVK</sequence>
<dbReference type="PANTHER" id="PTHR46825">
    <property type="entry name" value="D-ALANYL-D-ALANINE-CARBOXYPEPTIDASE/ENDOPEPTIDASE AMPH"/>
    <property type="match status" value="1"/>
</dbReference>
<organism evidence="3 4">
    <name type="scientific">Fusarium torreyae</name>
    <dbReference type="NCBI Taxonomy" id="1237075"/>
    <lineage>
        <taxon>Eukaryota</taxon>
        <taxon>Fungi</taxon>
        <taxon>Dikarya</taxon>
        <taxon>Ascomycota</taxon>
        <taxon>Pezizomycotina</taxon>
        <taxon>Sordariomycetes</taxon>
        <taxon>Hypocreomycetidae</taxon>
        <taxon>Hypocreales</taxon>
        <taxon>Nectriaceae</taxon>
        <taxon>Fusarium</taxon>
    </lineage>
</organism>